<accession>A0ABU9G6Y5</accession>
<dbReference type="Gene3D" id="2.60.120.10">
    <property type="entry name" value="Jelly Rolls"/>
    <property type="match status" value="1"/>
</dbReference>
<keyword evidence="3" id="KW-1185">Reference proteome</keyword>
<dbReference type="RefSeq" id="WP_341567805.1">
    <property type="nucleotide sequence ID" value="NZ_JBAKAR010000013.1"/>
</dbReference>
<organism evidence="2 3">
    <name type="scientific">Marinomonas arenicola</name>
    <dbReference type="NCBI Taxonomy" id="569601"/>
    <lineage>
        <taxon>Bacteria</taxon>
        <taxon>Pseudomonadati</taxon>
        <taxon>Pseudomonadota</taxon>
        <taxon>Gammaproteobacteria</taxon>
        <taxon>Oceanospirillales</taxon>
        <taxon>Oceanospirillaceae</taxon>
        <taxon>Marinomonas</taxon>
    </lineage>
</organism>
<dbReference type="PANTHER" id="PTHR33271:SF22">
    <property type="entry name" value="OS04G0445200 PROTEIN"/>
    <property type="match status" value="1"/>
</dbReference>
<dbReference type="SUPFAM" id="SSF51182">
    <property type="entry name" value="RmlC-like cupins"/>
    <property type="match status" value="1"/>
</dbReference>
<dbReference type="Proteomes" id="UP001379949">
    <property type="component" value="Unassembled WGS sequence"/>
</dbReference>
<protein>
    <submittedName>
        <fullName evidence="2">Cupin domain-containing protein</fullName>
    </submittedName>
</protein>
<comment type="caution">
    <text evidence="2">The sequence shown here is derived from an EMBL/GenBank/DDBJ whole genome shotgun (WGS) entry which is preliminary data.</text>
</comment>
<proteinExistence type="predicted"/>
<feature type="domain" description="(S)-ureidoglycine aminohydrolase cupin" evidence="1">
    <location>
        <begin position="14"/>
        <end position="83"/>
    </location>
</feature>
<gene>
    <name evidence="2" type="ORF">V6242_13975</name>
</gene>
<sequence length="86" mass="10303">MLKIESIINKDLEKVTKWEIWEKEPTTYSHYYDKNESFYFLQGVAEITIKDGETFKIVKGDFVTIDSGTETTWVIKEKVRKHFLFF</sequence>
<evidence type="ECO:0000313" key="2">
    <source>
        <dbReference type="EMBL" id="MEL0614260.1"/>
    </source>
</evidence>
<dbReference type="InterPro" id="IPR011051">
    <property type="entry name" value="RmlC_Cupin_sf"/>
</dbReference>
<dbReference type="PANTHER" id="PTHR33271">
    <property type="entry name" value="OS04G0445200 PROTEIN"/>
    <property type="match status" value="1"/>
</dbReference>
<name>A0ABU9G6Y5_9GAMM</name>
<reference evidence="2 3" key="1">
    <citation type="submission" date="2024-02" db="EMBL/GenBank/DDBJ databases">
        <title>Bacteria isolated from the canopy kelp, Nereocystis luetkeana.</title>
        <authorList>
            <person name="Pfister C.A."/>
            <person name="Younker I.T."/>
            <person name="Light S.H."/>
        </authorList>
    </citation>
    <scope>NUCLEOTIDE SEQUENCE [LARGE SCALE GENOMIC DNA]</scope>
    <source>
        <strain evidence="2 3">TI.4.07</strain>
    </source>
</reference>
<dbReference type="InterPro" id="IPR014710">
    <property type="entry name" value="RmlC-like_jellyroll"/>
</dbReference>
<dbReference type="EMBL" id="JBAKAR010000013">
    <property type="protein sequence ID" value="MEL0614260.1"/>
    <property type="molecule type" value="Genomic_DNA"/>
</dbReference>
<evidence type="ECO:0000313" key="3">
    <source>
        <dbReference type="Proteomes" id="UP001379949"/>
    </source>
</evidence>
<evidence type="ECO:0000259" key="1">
    <source>
        <dbReference type="Pfam" id="PF05899"/>
    </source>
</evidence>
<dbReference type="InterPro" id="IPR008579">
    <property type="entry name" value="UGlyAH_Cupin_dom"/>
</dbReference>
<dbReference type="Pfam" id="PF05899">
    <property type="entry name" value="Cupin_3"/>
    <property type="match status" value="1"/>
</dbReference>